<accession>J4GQ30</accession>
<proteinExistence type="predicted"/>
<dbReference type="HOGENOM" id="CLU_561437_0_0_1"/>
<dbReference type="EMBL" id="HE797094">
    <property type="protein sequence ID" value="CCM02815.1"/>
    <property type="molecule type" value="Genomic_DNA"/>
</dbReference>
<feature type="region of interest" description="Disordered" evidence="1">
    <location>
        <begin position="367"/>
        <end position="391"/>
    </location>
</feature>
<name>J4GQ30_9APHY</name>
<dbReference type="InParanoid" id="J4GQ30"/>
<gene>
    <name evidence="2" type="ORF">FIBRA_04927</name>
</gene>
<evidence type="ECO:0000313" key="2">
    <source>
        <dbReference type="EMBL" id="CCM02815.1"/>
    </source>
</evidence>
<evidence type="ECO:0000256" key="1">
    <source>
        <dbReference type="SAM" id="MobiDB-lite"/>
    </source>
</evidence>
<reference evidence="2 3" key="1">
    <citation type="journal article" date="2012" name="Appl. Environ. Microbiol.">
        <title>Short-read sequencing for genomic analysis of the brown rot fungus Fibroporia radiculosa.</title>
        <authorList>
            <person name="Tang J.D."/>
            <person name="Perkins A.D."/>
            <person name="Sonstegard T.S."/>
            <person name="Schroeder S.G."/>
            <person name="Burgess S.C."/>
            <person name="Diehl S.V."/>
        </authorList>
    </citation>
    <scope>NUCLEOTIDE SEQUENCE [LARGE SCALE GENOMIC DNA]</scope>
    <source>
        <strain evidence="2 3">TFFH 294</strain>
    </source>
</reference>
<dbReference type="RefSeq" id="XP_012182098.1">
    <property type="nucleotide sequence ID" value="XM_012326708.1"/>
</dbReference>
<protein>
    <submittedName>
        <fullName evidence="2">Uncharacterized protein</fullName>
    </submittedName>
</protein>
<dbReference type="OrthoDB" id="2996389at2759"/>
<dbReference type="Proteomes" id="UP000006352">
    <property type="component" value="Unassembled WGS sequence"/>
</dbReference>
<feature type="compositionally biased region" description="Polar residues" evidence="1">
    <location>
        <begin position="367"/>
        <end position="376"/>
    </location>
</feature>
<feature type="compositionally biased region" description="Basic and acidic residues" evidence="1">
    <location>
        <begin position="418"/>
        <end position="429"/>
    </location>
</feature>
<feature type="region of interest" description="Disordered" evidence="1">
    <location>
        <begin position="305"/>
        <end position="332"/>
    </location>
</feature>
<evidence type="ECO:0000313" key="3">
    <source>
        <dbReference type="Proteomes" id="UP000006352"/>
    </source>
</evidence>
<dbReference type="AlphaFoldDB" id="J4GQ30"/>
<feature type="compositionally biased region" description="Basic and acidic residues" evidence="1">
    <location>
        <begin position="445"/>
        <end position="465"/>
    </location>
</feature>
<organism evidence="2 3">
    <name type="scientific">Fibroporia radiculosa</name>
    <dbReference type="NCBI Taxonomy" id="599839"/>
    <lineage>
        <taxon>Eukaryota</taxon>
        <taxon>Fungi</taxon>
        <taxon>Dikarya</taxon>
        <taxon>Basidiomycota</taxon>
        <taxon>Agaricomycotina</taxon>
        <taxon>Agaricomycetes</taxon>
        <taxon>Polyporales</taxon>
        <taxon>Fibroporiaceae</taxon>
        <taxon>Fibroporia</taxon>
    </lineage>
</organism>
<keyword evidence="3" id="KW-1185">Reference proteome</keyword>
<feature type="region of interest" description="Disordered" evidence="1">
    <location>
        <begin position="409"/>
        <end position="465"/>
    </location>
</feature>
<sequence>MVNAKGKKKGPPYVEEPDYTYIVICDPWPGDKSGKDRSELYYKFIAAWVWFMLGKSDSGWPEVIFSVHTRTDVIVALPKEAVVTPILGAHLWSEFLTLNAATRRVSYVFQYNYRSNGEPSNHNWFEHFPNPIQKEPPPSIPFHVKYPYPKSHWAMPVELSCRDLALKLPQTRQRTPTPPPPEPSLFVPYQPHEHYTNLLEEEPTPEVPCSAEVIENHGVKTEPAALAQARLFVDKYDPYEEEDAALRLVKEEPTDHTIFHSVKEEVSDVKIKPEPSDISVKECPTLSNEPSLALQEAIARLQSMRHSQGSPQARLDSVLSTPDAAPPPIPRYERVKPEPQEAMIPPAVTSDSAVSHDPRIRHSLHLSTGVSPYTLGSSSSPSREHPALVKPEPVEISLTSVTTPVRNMKSVIKPINTQDKHSLHTDSENSRSAGPRLRGMSFKRIKQEDNFLSGDTKRIKTEQDH</sequence>
<dbReference type="GeneID" id="24097726"/>